<evidence type="ECO:0000256" key="5">
    <source>
        <dbReference type="ARBA" id="ARBA00023002"/>
    </source>
</evidence>
<keyword evidence="8" id="KW-1185">Reference proteome</keyword>
<dbReference type="SUPFAM" id="SSF50129">
    <property type="entry name" value="GroES-like"/>
    <property type="match status" value="1"/>
</dbReference>
<name>A0A8H4IIA1_9PEZI</name>
<dbReference type="GO" id="GO:0046872">
    <property type="term" value="F:metal ion binding"/>
    <property type="evidence" value="ECO:0007669"/>
    <property type="project" value="UniProtKB-KW"/>
</dbReference>
<dbReference type="EMBL" id="WWBZ02000073">
    <property type="protein sequence ID" value="KAF4301696.1"/>
    <property type="molecule type" value="Genomic_DNA"/>
</dbReference>
<keyword evidence="4" id="KW-0862">Zinc</keyword>
<evidence type="ECO:0000256" key="1">
    <source>
        <dbReference type="ARBA" id="ARBA00001947"/>
    </source>
</evidence>
<dbReference type="OrthoDB" id="1560166at2759"/>
<dbReference type="InterPro" id="IPR013149">
    <property type="entry name" value="ADH-like_C"/>
</dbReference>
<dbReference type="Gene3D" id="3.40.50.720">
    <property type="entry name" value="NAD(P)-binding Rossmann-like Domain"/>
    <property type="match status" value="1"/>
</dbReference>
<dbReference type="AlphaFoldDB" id="A0A8H4IIA1"/>
<evidence type="ECO:0000313" key="7">
    <source>
        <dbReference type="EMBL" id="KAF4301696.1"/>
    </source>
</evidence>
<dbReference type="PANTHER" id="PTHR43350:SF2">
    <property type="entry name" value="GROES-LIKE ZINC-BINDING ALCOHOL DEHYDROGENASE FAMILY PROTEIN"/>
    <property type="match status" value="1"/>
</dbReference>
<comment type="caution">
    <text evidence="7">The sequence shown here is derived from an EMBL/GenBank/DDBJ whole genome shotgun (WGS) entry which is preliminary data.</text>
</comment>
<dbReference type="GO" id="GO:0016491">
    <property type="term" value="F:oxidoreductase activity"/>
    <property type="evidence" value="ECO:0007669"/>
    <property type="project" value="UniProtKB-KW"/>
</dbReference>
<dbReference type="PANTHER" id="PTHR43350">
    <property type="entry name" value="NAD-DEPENDENT ALCOHOL DEHYDROGENASE"/>
    <property type="match status" value="1"/>
</dbReference>
<organism evidence="7 8">
    <name type="scientific">Botryosphaeria dothidea</name>
    <dbReference type="NCBI Taxonomy" id="55169"/>
    <lineage>
        <taxon>Eukaryota</taxon>
        <taxon>Fungi</taxon>
        <taxon>Dikarya</taxon>
        <taxon>Ascomycota</taxon>
        <taxon>Pezizomycotina</taxon>
        <taxon>Dothideomycetes</taxon>
        <taxon>Dothideomycetes incertae sedis</taxon>
        <taxon>Botryosphaeriales</taxon>
        <taxon>Botryosphaeriaceae</taxon>
        <taxon>Botryosphaeria</taxon>
    </lineage>
</organism>
<dbReference type="Proteomes" id="UP000572817">
    <property type="component" value="Unassembled WGS sequence"/>
</dbReference>
<sequence>MAPYTQTRAIVAKEPLDPAAPKASFVFETLEFDEPADDEVVIRMVASGICHSDIGFACMPGPDRVLGHEGRKVLIPLNLQPSGLTQLFSPIGAGYITVLGKSVTHLQVNDPVLLSYRSCGACPACSSTPTGRTHACPSILQLNFAHPAAFKRPDSATFDVAGRFFGQSSFANYSRAHMRSVVSMRDLVSGSDPDADLRLLAPLGCGFMTGAGTMLNALKAKPESAVLVTGMGAVGFGAVMVARLAGCGTVVALDRVGSRLRRAKEVGATHVIDTTELQDYEQIVEAVRAQVPEGVDGVVETTGADLVMQASMRVLRREGQVVFLAQGPLGAELAIPYKVLQYVSGKVNFSVMGEANPQDFVPKMVKWWREGKFPIEKLVEEYSIEEWKEAIGAMLSSGDVVKPVLVW</sequence>
<evidence type="ECO:0000256" key="4">
    <source>
        <dbReference type="ARBA" id="ARBA00022833"/>
    </source>
</evidence>
<dbReference type="Gene3D" id="3.90.180.10">
    <property type="entry name" value="Medium-chain alcohol dehydrogenases, catalytic domain"/>
    <property type="match status" value="2"/>
</dbReference>
<comment type="cofactor">
    <cofactor evidence="1">
        <name>Zn(2+)</name>
        <dbReference type="ChEBI" id="CHEBI:29105"/>
    </cofactor>
</comment>
<protein>
    <submittedName>
        <fullName evidence="7">Aryl-alcohol dehydrogenase protein</fullName>
    </submittedName>
</protein>
<evidence type="ECO:0000256" key="2">
    <source>
        <dbReference type="ARBA" id="ARBA00008072"/>
    </source>
</evidence>
<comment type="similarity">
    <text evidence="2">Belongs to the zinc-containing alcohol dehydrogenase family.</text>
</comment>
<keyword evidence="5" id="KW-0560">Oxidoreductase</keyword>
<evidence type="ECO:0000313" key="8">
    <source>
        <dbReference type="Proteomes" id="UP000572817"/>
    </source>
</evidence>
<evidence type="ECO:0000256" key="3">
    <source>
        <dbReference type="ARBA" id="ARBA00022723"/>
    </source>
</evidence>
<evidence type="ECO:0000259" key="6">
    <source>
        <dbReference type="Pfam" id="PF00107"/>
    </source>
</evidence>
<dbReference type="InterPro" id="IPR036291">
    <property type="entry name" value="NAD(P)-bd_dom_sf"/>
</dbReference>
<dbReference type="Pfam" id="PF00107">
    <property type="entry name" value="ADH_zinc_N"/>
    <property type="match status" value="1"/>
</dbReference>
<accession>A0A8H4IIA1</accession>
<dbReference type="SUPFAM" id="SSF51735">
    <property type="entry name" value="NAD(P)-binding Rossmann-fold domains"/>
    <property type="match status" value="1"/>
</dbReference>
<reference evidence="7" key="1">
    <citation type="submission" date="2020-04" db="EMBL/GenBank/DDBJ databases">
        <title>Genome Assembly and Annotation of Botryosphaeria dothidea sdau 11-99, a Latent Pathogen of Apple Fruit Ring Rot in China.</title>
        <authorList>
            <person name="Yu C."/>
            <person name="Diao Y."/>
            <person name="Lu Q."/>
            <person name="Zhao J."/>
            <person name="Cui S."/>
            <person name="Peng C."/>
            <person name="He B."/>
            <person name="Liu H."/>
        </authorList>
    </citation>
    <scope>NUCLEOTIDE SEQUENCE [LARGE SCALE GENOMIC DNA]</scope>
    <source>
        <strain evidence="7">Sdau11-99</strain>
    </source>
</reference>
<keyword evidence="3" id="KW-0479">Metal-binding</keyword>
<proteinExistence type="inferred from homology"/>
<gene>
    <name evidence="7" type="ORF">GTA08_BOTSDO09706</name>
</gene>
<dbReference type="InterPro" id="IPR011032">
    <property type="entry name" value="GroES-like_sf"/>
</dbReference>
<feature type="domain" description="Alcohol dehydrogenase-like C-terminal" evidence="6">
    <location>
        <begin position="233"/>
        <end position="360"/>
    </location>
</feature>